<dbReference type="AlphaFoldDB" id="A0A8J8G5J1"/>
<feature type="chain" id="PRO_5035282354" description="DUF4468 domain-containing protein" evidence="1">
    <location>
        <begin position="20"/>
        <end position="176"/>
    </location>
</feature>
<proteinExistence type="predicted"/>
<evidence type="ECO:0008006" key="4">
    <source>
        <dbReference type="Google" id="ProtNLM"/>
    </source>
</evidence>
<feature type="signal peptide" evidence="1">
    <location>
        <begin position="1"/>
        <end position="19"/>
    </location>
</feature>
<keyword evidence="3" id="KW-1185">Reference proteome</keyword>
<evidence type="ECO:0000313" key="3">
    <source>
        <dbReference type="Proteomes" id="UP000610746"/>
    </source>
</evidence>
<evidence type="ECO:0000313" key="2">
    <source>
        <dbReference type="EMBL" id="NRS91130.1"/>
    </source>
</evidence>
<organism evidence="2 3">
    <name type="scientific">Frigoriflavimonas asaccharolytica</name>
    <dbReference type="NCBI Taxonomy" id="2735899"/>
    <lineage>
        <taxon>Bacteria</taxon>
        <taxon>Pseudomonadati</taxon>
        <taxon>Bacteroidota</taxon>
        <taxon>Flavobacteriia</taxon>
        <taxon>Flavobacteriales</taxon>
        <taxon>Weeksellaceae</taxon>
        <taxon>Frigoriflavimonas</taxon>
    </lineage>
</organism>
<accession>A0A8J8G5J1</accession>
<comment type="caution">
    <text evidence="2">The sequence shown here is derived from an EMBL/GenBank/DDBJ whole genome shotgun (WGS) entry which is preliminary data.</text>
</comment>
<reference evidence="2" key="1">
    <citation type="submission" date="2020-05" db="EMBL/GenBank/DDBJ databases">
        <title>Genomic Encyclopedia of Type Strains, Phase IV (KMG-V): Genome sequencing to study the core and pangenomes of soil and plant-associated prokaryotes.</title>
        <authorList>
            <person name="Whitman W."/>
        </authorList>
    </citation>
    <scope>NUCLEOTIDE SEQUENCE</scope>
    <source>
        <strain evidence="2">16F</strain>
    </source>
</reference>
<name>A0A8J8G5J1_9FLAO</name>
<dbReference type="RefSeq" id="WP_173777761.1">
    <property type="nucleotide sequence ID" value="NZ_JABSNO010000001.1"/>
</dbReference>
<keyword evidence="1" id="KW-0732">Signal</keyword>
<gene>
    <name evidence="2" type="ORF">HNQ03_000195</name>
</gene>
<dbReference type="Proteomes" id="UP000610746">
    <property type="component" value="Unassembled WGS sequence"/>
</dbReference>
<sequence>MKKFFLLLFLFFLFGFAYSQTTAELKQKKSIDYYSDAIEKDKSVKKYKFTVIGSDKNILYKYEKKSNEIVKISRNWDEKDGDYKATYSYDFVMKNESKIYAQEGITYQNYNDSEDISIWNVKFWLKNDKVIFTTSLGHGKTEMDDWDYEKELKENFNYMLKTVKNYDNKRMLIEKK</sequence>
<dbReference type="EMBL" id="JABSNO010000001">
    <property type="protein sequence ID" value="NRS91130.1"/>
    <property type="molecule type" value="Genomic_DNA"/>
</dbReference>
<evidence type="ECO:0000256" key="1">
    <source>
        <dbReference type="SAM" id="SignalP"/>
    </source>
</evidence>
<protein>
    <recommendedName>
        <fullName evidence="4">DUF4468 domain-containing protein</fullName>
    </recommendedName>
</protein>